<gene>
    <name evidence="2" type="ORF">CV103_14465</name>
</gene>
<keyword evidence="1" id="KW-0812">Transmembrane</keyword>
<organism evidence="2 3">
    <name type="scientific">Edaphosphingomonas fennica</name>
    <dbReference type="NCBI Taxonomy" id="114404"/>
    <lineage>
        <taxon>Bacteria</taxon>
        <taxon>Pseudomonadati</taxon>
        <taxon>Pseudomonadota</taxon>
        <taxon>Alphaproteobacteria</taxon>
        <taxon>Sphingomonadales</taxon>
        <taxon>Rhizorhabdaceae</taxon>
        <taxon>Edaphosphingomonas</taxon>
    </lineage>
</organism>
<dbReference type="AlphaFoldDB" id="A0A2T4HSD5"/>
<keyword evidence="1" id="KW-1133">Transmembrane helix</keyword>
<proteinExistence type="predicted"/>
<sequence>MAFCLEDNAVQDRSADYAALAAHLNPDDPGDGARQIDATIIAYQRARCRPGNHGQLVRHLGMLLMLIAETIAVFHGMLWLEPTALAPYLGFILEVPLWTAAPVAAIAIWLAFFLSYRIEEKSGQELPEPPAAIRDWLEAHDHRHGIAWWHETRWPWPKLRAHRREIFGYVIWRRTPLPLRAAP</sequence>
<protein>
    <submittedName>
        <fullName evidence="2">Uncharacterized protein</fullName>
    </submittedName>
</protein>
<dbReference type="EMBL" id="PHHF01000061">
    <property type="protein sequence ID" value="PTD18729.1"/>
    <property type="molecule type" value="Genomic_DNA"/>
</dbReference>
<feature type="transmembrane region" description="Helical" evidence="1">
    <location>
        <begin position="97"/>
        <end position="116"/>
    </location>
</feature>
<dbReference type="Proteomes" id="UP000241206">
    <property type="component" value="Unassembled WGS sequence"/>
</dbReference>
<evidence type="ECO:0000313" key="3">
    <source>
        <dbReference type="Proteomes" id="UP000241206"/>
    </source>
</evidence>
<feature type="transmembrane region" description="Helical" evidence="1">
    <location>
        <begin position="56"/>
        <end position="77"/>
    </location>
</feature>
<comment type="caution">
    <text evidence="2">The sequence shown here is derived from an EMBL/GenBank/DDBJ whole genome shotgun (WGS) entry which is preliminary data.</text>
</comment>
<reference evidence="2 3" key="1">
    <citation type="submission" date="2017-11" db="EMBL/GenBank/DDBJ databases">
        <title>Sphingomonas oleivorans sp. nov., isolated from oil-contaminated soil.</title>
        <authorList>
            <person name="Wang L."/>
            <person name="Chen L."/>
        </authorList>
    </citation>
    <scope>NUCLEOTIDE SEQUENCE [LARGE SCALE GENOMIC DNA]</scope>
    <source>
        <strain evidence="2 3">K101</strain>
    </source>
</reference>
<keyword evidence="3" id="KW-1185">Reference proteome</keyword>
<evidence type="ECO:0000256" key="1">
    <source>
        <dbReference type="SAM" id="Phobius"/>
    </source>
</evidence>
<accession>A0A2T4HSD5</accession>
<name>A0A2T4HSD5_9SPHN</name>
<keyword evidence="1" id="KW-0472">Membrane</keyword>
<evidence type="ECO:0000313" key="2">
    <source>
        <dbReference type="EMBL" id="PTD18729.1"/>
    </source>
</evidence>